<protein>
    <submittedName>
        <fullName evidence="2">DUF397 domain-containing protein</fullName>
    </submittedName>
</protein>
<gene>
    <name evidence="2" type="ORF">Pen02_13490</name>
</gene>
<accession>A0ABQ4DVC6</accession>
<sequence length="66" mass="7048">MTPIEHTPERDWFKSSRSANNAACVEVRYAGGAVAVRDSKDLGGPILAFTGPAWSGFVATIQADPR</sequence>
<dbReference type="InterPro" id="IPR007278">
    <property type="entry name" value="DUF397"/>
</dbReference>
<feature type="domain" description="DUF397" evidence="1">
    <location>
        <begin position="11"/>
        <end position="61"/>
    </location>
</feature>
<comment type="caution">
    <text evidence="2">The sequence shown here is derived from an EMBL/GenBank/DDBJ whole genome shotgun (WGS) entry which is preliminary data.</text>
</comment>
<dbReference type="Proteomes" id="UP000646749">
    <property type="component" value="Unassembled WGS sequence"/>
</dbReference>
<name>A0ABQ4DVC6_9ACTN</name>
<organism evidence="2 3">
    <name type="scientific">Plantactinospora endophytica</name>
    <dbReference type="NCBI Taxonomy" id="673535"/>
    <lineage>
        <taxon>Bacteria</taxon>
        <taxon>Bacillati</taxon>
        <taxon>Actinomycetota</taxon>
        <taxon>Actinomycetes</taxon>
        <taxon>Micromonosporales</taxon>
        <taxon>Micromonosporaceae</taxon>
        <taxon>Plantactinospora</taxon>
    </lineage>
</organism>
<dbReference type="RefSeq" id="WP_203865038.1">
    <property type="nucleotide sequence ID" value="NZ_BONW01000004.1"/>
</dbReference>
<dbReference type="Pfam" id="PF04149">
    <property type="entry name" value="DUF397"/>
    <property type="match status" value="1"/>
</dbReference>
<keyword evidence="3" id="KW-1185">Reference proteome</keyword>
<reference evidence="2 3" key="1">
    <citation type="submission" date="2021-01" db="EMBL/GenBank/DDBJ databases">
        <title>Whole genome shotgun sequence of Plantactinospora endophytica NBRC 110450.</title>
        <authorList>
            <person name="Komaki H."/>
            <person name="Tamura T."/>
        </authorList>
    </citation>
    <scope>NUCLEOTIDE SEQUENCE [LARGE SCALE GENOMIC DNA]</scope>
    <source>
        <strain evidence="2 3">NBRC 110450</strain>
    </source>
</reference>
<evidence type="ECO:0000313" key="2">
    <source>
        <dbReference type="EMBL" id="GIG86413.1"/>
    </source>
</evidence>
<proteinExistence type="predicted"/>
<evidence type="ECO:0000259" key="1">
    <source>
        <dbReference type="Pfam" id="PF04149"/>
    </source>
</evidence>
<evidence type="ECO:0000313" key="3">
    <source>
        <dbReference type="Proteomes" id="UP000646749"/>
    </source>
</evidence>
<dbReference type="EMBL" id="BONW01000004">
    <property type="protein sequence ID" value="GIG86413.1"/>
    <property type="molecule type" value="Genomic_DNA"/>
</dbReference>